<dbReference type="Gene3D" id="2.30.30.130">
    <property type="entry name" value="Transposase, Mu, C-terminal"/>
    <property type="match status" value="1"/>
</dbReference>
<organism evidence="5 6">
    <name type="scientific">Aquimonas voraii</name>
    <dbReference type="NCBI Taxonomy" id="265719"/>
    <lineage>
        <taxon>Bacteria</taxon>
        <taxon>Pseudomonadati</taxon>
        <taxon>Pseudomonadota</taxon>
        <taxon>Gammaproteobacteria</taxon>
        <taxon>Lysobacterales</taxon>
        <taxon>Lysobacteraceae</taxon>
        <taxon>Aquimonas</taxon>
    </lineage>
</organism>
<dbReference type="InterPro" id="IPR015126">
    <property type="entry name" value="Mu_I-gamma"/>
</dbReference>
<dbReference type="STRING" id="265719.SAMN04488509_10737"/>
<dbReference type="GO" id="GO:0006313">
    <property type="term" value="P:DNA transposition"/>
    <property type="evidence" value="ECO:0007669"/>
    <property type="project" value="InterPro"/>
</dbReference>
<evidence type="ECO:0000259" key="4">
    <source>
        <dbReference type="Pfam" id="PF09299"/>
    </source>
</evidence>
<proteinExistence type="predicted"/>
<dbReference type="InterPro" id="IPR004189">
    <property type="entry name" value="Phage_Mu_transposase"/>
</dbReference>
<sequence length="661" mass="73155">MAAPDTTYKVSDLAKALGWTARHLRRRSEAEGWPAQSDPEHASRHCYRLGDLPDWVQARVLLWAEREGRSTVPDTCPDPDHAAELARFQQATPKAKEEAGKRHAALLWVERLLSEGRSLTDARRVVAAELQRQGVPGASVDSLKRWAKACEGLARARWLPALLPGRAAGRERVEIPDELWDFYAGHYLTRAAPTHADSYRRTAEIAKRKRLVLPSAKTFVRRMDSEVSHSVQVMKRAGDQAAARLLPSLVRDASCFEVGEAVNGDGLKLDRLWVSFKGRKPINTATLWVWQDVRSRRILAWELAESENTDMFRLATHALAGVCAPRHVYLDNTRVAANKLMTGGAMNRHRFKAREGDAPGLLSMVFGAEVHFTNPDKVFGNPGAKPIERAFGVGGLHEAIACHPRINGRGFSMATAVEAGELSEVVREEVARHNARTGRRGRGIAAGSFDAEWAAGVIRCPPQQLPEAARSLFLRSFETRTVSRDGSITIKAGRSDLGSNRYWSNATAELIGQQVMVFYDPQDLRADVSVYTTQGRYLCDALHMASRAFNDTEAARDHARFKNQHMKATKRAAEALGVASELERRELYGECQPQPPALPESKGPTRLRPRASGIARQTPALAAAPLPRATSDEVTELLADSYESEARRRAPWLFTTPTGDQ</sequence>
<dbReference type="SUPFAM" id="SSF50610">
    <property type="entry name" value="mu transposase, C-terminal domain"/>
    <property type="match status" value="1"/>
</dbReference>
<dbReference type="InterPro" id="IPR009057">
    <property type="entry name" value="Homeodomain-like_sf"/>
</dbReference>
<feature type="domain" description="Mu DNA binding I gamma subdomain" evidence="3">
    <location>
        <begin position="151"/>
        <end position="251"/>
    </location>
</feature>
<dbReference type="Proteomes" id="UP000199603">
    <property type="component" value="Unassembled WGS sequence"/>
</dbReference>
<dbReference type="Pfam" id="PF09299">
    <property type="entry name" value="Mu-transpos_C"/>
    <property type="match status" value="1"/>
</dbReference>
<dbReference type="GO" id="GO:0003677">
    <property type="term" value="F:DNA binding"/>
    <property type="evidence" value="ECO:0007669"/>
    <property type="project" value="InterPro"/>
</dbReference>
<dbReference type="InterPro" id="IPR012337">
    <property type="entry name" value="RNaseH-like_sf"/>
</dbReference>
<dbReference type="InterPro" id="IPR009004">
    <property type="entry name" value="Transposase_Mu_C"/>
</dbReference>
<dbReference type="AlphaFoldDB" id="A0A1G6XKL7"/>
<dbReference type="EMBL" id="FNAG01000007">
    <property type="protein sequence ID" value="SDD78749.1"/>
    <property type="molecule type" value="Genomic_DNA"/>
</dbReference>
<dbReference type="Pfam" id="PF02914">
    <property type="entry name" value="DDE_2"/>
    <property type="match status" value="1"/>
</dbReference>
<dbReference type="InterPro" id="IPR015378">
    <property type="entry name" value="Transposase-like_Mu_C"/>
</dbReference>
<evidence type="ECO:0000259" key="2">
    <source>
        <dbReference type="Pfam" id="PF02914"/>
    </source>
</evidence>
<evidence type="ECO:0000313" key="6">
    <source>
        <dbReference type="Proteomes" id="UP000199603"/>
    </source>
</evidence>
<evidence type="ECO:0000256" key="1">
    <source>
        <dbReference type="SAM" id="MobiDB-lite"/>
    </source>
</evidence>
<feature type="domain" description="Bacteriophage Mu transposase" evidence="2">
    <location>
        <begin position="260"/>
        <end position="409"/>
    </location>
</feature>
<keyword evidence="6" id="KW-1185">Reference proteome</keyword>
<feature type="domain" description="Transposase-like Mu C-terminal" evidence="4">
    <location>
        <begin position="474"/>
        <end position="539"/>
    </location>
</feature>
<feature type="region of interest" description="Disordered" evidence="1">
    <location>
        <begin position="591"/>
        <end position="630"/>
    </location>
</feature>
<gene>
    <name evidence="5" type="ORF">SAMN04488509_10737</name>
</gene>
<dbReference type="Gene3D" id="1.10.10.60">
    <property type="entry name" value="Homeodomain-like"/>
    <property type="match status" value="2"/>
</dbReference>
<reference evidence="5 6" key="1">
    <citation type="submission" date="2016-10" db="EMBL/GenBank/DDBJ databases">
        <authorList>
            <person name="de Groot N.N."/>
        </authorList>
    </citation>
    <scope>NUCLEOTIDE SEQUENCE [LARGE SCALE GENOMIC DNA]</scope>
    <source>
        <strain evidence="5 6">DSM 16957</strain>
    </source>
</reference>
<name>A0A1G6XKL7_9GAMM</name>
<dbReference type="GO" id="GO:0015074">
    <property type="term" value="P:DNA integration"/>
    <property type="evidence" value="ECO:0007669"/>
    <property type="project" value="InterPro"/>
</dbReference>
<dbReference type="SUPFAM" id="SSF53098">
    <property type="entry name" value="Ribonuclease H-like"/>
    <property type="match status" value="1"/>
</dbReference>
<dbReference type="SUPFAM" id="SSF46689">
    <property type="entry name" value="Homeodomain-like"/>
    <property type="match status" value="2"/>
</dbReference>
<feature type="compositionally biased region" description="Low complexity" evidence="1">
    <location>
        <begin position="615"/>
        <end position="629"/>
    </location>
</feature>
<evidence type="ECO:0000259" key="3">
    <source>
        <dbReference type="Pfam" id="PF09039"/>
    </source>
</evidence>
<accession>A0A1G6XKL7</accession>
<dbReference type="Gene3D" id="3.30.420.10">
    <property type="entry name" value="Ribonuclease H-like superfamily/Ribonuclease H"/>
    <property type="match status" value="1"/>
</dbReference>
<dbReference type="Pfam" id="PF09039">
    <property type="entry name" value="HTH_Tnp_Mu_2"/>
    <property type="match status" value="1"/>
</dbReference>
<protein>
    <submittedName>
        <fullName evidence="5">Mu transposase, C-terminal</fullName>
    </submittedName>
</protein>
<dbReference type="GO" id="GO:0004803">
    <property type="term" value="F:transposase activity"/>
    <property type="evidence" value="ECO:0007669"/>
    <property type="project" value="InterPro"/>
</dbReference>
<dbReference type="InterPro" id="IPR036397">
    <property type="entry name" value="RNaseH_sf"/>
</dbReference>
<evidence type="ECO:0000313" key="5">
    <source>
        <dbReference type="EMBL" id="SDD78749.1"/>
    </source>
</evidence>
<dbReference type="Gene3D" id="6.10.250.2550">
    <property type="match status" value="1"/>
</dbReference>